<dbReference type="Proteomes" id="UP000653454">
    <property type="component" value="Unassembled WGS sequence"/>
</dbReference>
<protein>
    <submittedName>
        <fullName evidence="1">(diamondback moth) hypothetical protein</fullName>
    </submittedName>
</protein>
<evidence type="ECO:0000313" key="2">
    <source>
        <dbReference type="Proteomes" id="UP000653454"/>
    </source>
</evidence>
<gene>
    <name evidence="1" type="ORF">PLXY2_LOCUS930</name>
</gene>
<evidence type="ECO:0000313" key="1">
    <source>
        <dbReference type="EMBL" id="CAG9091281.1"/>
    </source>
</evidence>
<name>A0A8S4D5P7_PLUXY</name>
<sequence>MGFLDGVSFSVFKKCPNLKLKRKRCFRNRALIRACRPCCGHGRPAANRSRSSSVPLLLLAGYVTAPSQLCHAMHGGLTLKS</sequence>
<accession>A0A8S4D5P7</accession>
<dbReference type="AlphaFoldDB" id="A0A8S4D5P7"/>
<reference evidence="1" key="1">
    <citation type="submission" date="2020-11" db="EMBL/GenBank/DDBJ databases">
        <authorList>
            <person name="Whiteford S."/>
        </authorList>
    </citation>
    <scope>NUCLEOTIDE SEQUENCE</scope>
</reference>
<organism evidence="1 2">
    <name type="scientific">Plutella xylostella</name>
    <name type="common">Diamondback moth</name>
    <name type="synonym">Plutella maculipennis</name>
    <dbReference type="NCBI Taxonomy" id="51655"/>
    <lineage>
        <taxon>Eukaryota</taxon>
        <taxon>Metazoa</taxon>
        <taxon>Ecdysozoa</taxon>
        <taxon>Arthropoda</taxon>
        <taxon>Hexapoda</taxon>
        <taxon>Insecta</taxon>
        <taxon>Pterygota</taxon>
        <taxon>Neoptera</taxon>
        <taxon>Endopterygota</taxon>
        <taxon>Lepidoptera</taxon>
        <taxon>Glossata</taxon>
        <taxon>Ditrysia</taxon>
        <taxon>Yponomeutoidea</taxon>
        <taxon>Plutellidae</taxon>
        <taxon>Plutella</taxon>
    </lineage>
</organism>
<dbReference type="EMBL" id="CAJHNJ030000002">
    <property type="protein sequence ID" value="CAG9091281.1"/>
    <property type="molecule type" value="Genomic_DNA"/>
</dbReference>
<proteinExistence type="predicted"/>
<comment type="caution">
    <text evidence="1">The sequence shown here is derived from an EMBL/GenBank/DDBJ whole genome shotgun (WGS) entry which is preliminary data.</text>
</comment>
<keyword evidence="2" id="KW-1185">Reference proteome</keyword>